<evidence type="ECO:0000256" key="2">
    <source>
        <dbReference type="SAM" id="Phobius"/>
    </source>
</evidence>
<organism evidence="3 4">
    <name type="scientific">Synaphobranchus kaupii</name>
    <name type="common">Kaup's arrowtooth eel</name>
    <dbReference type="NCBI Taxonomy" id="118154"/>
    <lineage>
        <taxon>Eukaryota</taxon>
        <taxon>Metazoa</taxon>
        <taxon>Chordata</taxon>
        <taxon>Craniata</taxon>
        <taxon>Vertebrata</taxon>
        <taxon>Euteleostomi</taxon>
        <taxon>Actinopterygii</taxon>
        <taxon>Neopterygii</taxon>
        <taxon>Teleostei</taxon>
        <taxon>Anguilliformes</taxon>
        <taxon>Synaphobranchidae</taxon>
        <taxon>Synaphobranchus</taxon>
    </lineage>
</organism>
<dbReference type="AlphaFoldDB" id="A0A9Q1GCM4"/>
<sequence>MIRTGFLRWAAAVLVATTAMFYIVSIKREMRSYGDSLRHAYQNNTAWNREALRRLEQMETHINKLAHSSRRVRGATLACPAAWGTLTTARDTHSLCVMCLGLKHAQEAIHSPESCSHCLALPKKLKRWRQRVAATHGNDLGPKDSHTGRGDVG</sequence>
<feature type="compositionally biased region" description="Basic and acidic residues" evidence="1">
    <location>
        <begin position="141"/>
        <end position="153"/>
    </location>
</feature>
<gene>
    <name evidence="3" type="ORF">SKAU_G00025590</name>
</gene>
<accession>A0A9Q1GCM4</accession>
<protein>
    <submittedName>
        <fullName evidence="3">Uncharacterized protein</fullName>
    </submittedName>
</protein>
<feature type="transmembrane region" description="Helical" evidence="2">
    <location>
        <begin position="6"/>
        <end position="24"/>
    </location>
</feature>
<keyword evidence="2" id="KW-1133">Transmembrane helix</keyword>
<dbReference type="Proteomes" id="UP001152622">
    <property type="component" value="Chromosome 1"/>
</dbReference>
<dbReference type="EMBL" id="JAINUF010000001">
    <property type="protein sequence ID" value="KAJ8381781.1"/>
    <property type="molecule type" value="Genomic_DNA"/>
</dbReference>
<feature type="region of interest" description="Disordered" evidence="1">
    <location>
        <begin position="134"/>
        <end position="153"/>
    </location>
</feature>
<keyword evidence="4" id="KW-1185">Reference proteome</keyword>
<evidence type="ECO:0000313" key="3">
    <source>
        <dbReference type="EMBL" id="KAJ8381781.1"/>
    </source>
</evidence>
<dbReference type="OrthoDB" id="8857014at2759"/>
<keyword evidence="2" id="KW-0472">Membrane</keyword>
<name>A0A9Q1GCM4_SYNKA</name>
<keyword evidence="2" id="KW-0812">Transmembrane</keyword>
<evidence type="ECO:0000313" key="4">
    <source>
        <dbReference type="Proteomes" id="UP001152622"/>
    </source>
</evidence>
<reference evidence="3" key="1">
    <citation type="journal article" date="2023" name="Science">
        <title>Genome structures resolve the early diversification of teleost fishes.</title>
        <authorList>
            <person name="Parey E."/>
            <person name="Louis A."/>
            <person name="Montfort J."/>
            <person name="Bouchez O."/>
            <person name="Roques C."/>
            <person name="Iampietro C."/>
            <person name="Lluch J."/>
            <person name="Castinel A."/>
            <person name="Donnadieu C."/>
            <person name="Desvignes T."/>
            <person name="Floi Bucao C."/>
            <person name="Jouanno E."/>
            <person name="Wen M."/>
            <person name="Mejri S."/>
            <person name="Dirks R."/>
            <person name="Jansen H."/>
            <person name="Henkel C."/>
            <person name="Chen W.J."/>
            <person name="Zahm M."/>
            <person name="Cabau C."/>
            <person name="Klopp C."/>
            <person name="Thompson A.W."/>
            <person name="Robinson-Rechavi M."/>
            <person name="Braasch I."/>
            <person name="Lecointre G."/>
            <person name="Bobe J."/>
            <person name="Postlethwait J.H."/>
            <person name="Berthelot C."/>
            <person name="Roest Crollius H."/>
            <person name="Guiguen Y."/>
        </authorList>
    </citation>
    <scope>NUCLEOTIDE SEQUENCE</scope>
    <source>
        <strain evidence="3">WJC10195</strain>
    </source>
</reference>
<proteinExistence type="predicted"/>
<comment type="caution">
    <text evidence="3">The sequence shown here is derived from an EMBL/GenBank/DDBJ whole genome shotgun (WGS) entry which is preliminary data.</text>
</comment>
<evidence type="ECO:0000256" key="1">
    <source>
        <dbReference type="SAM" id="MobiDB-lite"/>
    </source>
</evidence>